<keyword evidence="1" id="KW-0805">Transcription regulation</keyword>
<evidence type="ECO:0000256" key="1">
    <source>
        <dbReference type="ARBA" id="ARBA00023015"/>
    </source>
</evidence>
<reference evidence="5 6" key="1">
    <citation type="submission" date="2022-11" db="EMBL/GenBank/DDBJ databases">
        <title>Desulfobotulus tamanensis H1 sp. nov. - anaerobic, alkaliphilic, sulphate reducing bacterium isolated from terrestrial mud volcano.</title>
        <authorList>
            <person name="Frolova A."/>
            <person name="Merkel A.Y."/>
            <person name="Slobodkin A.I."/>
        </authorList>
    </citation>
    <scope>NUCLEOTIDE SEQUENCE [LARGE SCALE GENOMIC DNA]</scope>
    <source>
        <strain evidence="5 6">H1</strain>
    </source>
</reference>
<dbReference type="CDD" id="cd00090">
    <property type="entry name" value="HTH_ARSR"/>
    <property type="match status" value="1"/>
</dbReference>
<dbReference type="RefSeq" id="WP_265424705.1">
    <property type="nucleotide sequence ID" value="NZ_JAPFPW010000007.1"/>
</dbReference>
<name>A0ABT3N8P3_9BACT</name>
<dbReference type="InterPro" id="IPR036390">
    <property type="entry name" value="WH_DNA-bd_sf"/>
</dbReference>
<dbReference type="SMART" id="SM00344">
    <property type="entry name" value="HTH_ASNC"/>
    <property type="match status" value="1"/>
</dbReference>
<feature type="domain" description="HTH asnC-type" evidence="4">
    <location>
        <begin position="2"/>
        <end position="65"/>
    </location>
</feature>
<dbReference type="InterPro" id="IPR019887">
    <property type="entry name" value="Tscrpt_reg_AsnC/Lrp_C"/>
</dbReference>
<keyword evidence="3" id="KW-0804">Transcription</keyword>
<dbReference type="Gene3D" id="1.10.10.10">
    <property type="entry name" value="Winged helix-like DNA-binding domain superfamily/Winged helix DNA-binding domain"/>
    <property type="match status" value="1"/>
</dbReference>
<evidence type="ECO:0000259" key="4">
    <source>
        <dbReference type="PROSITE" id="PS50956"/>
    </source>
</evidence>
<dbReference type="SUPFAM" id="SSF54909">
    <property type="entry name" value="Dimeric alpha+beta barrel"/>
    <property type="match status" value="1"/>
</dbReference>
<sequence>MIDDISLQILSILQEKARIPNVEVARQVGLAPSAVLERIRKLEKQGIIDGYEVRLNPEKLHRDLVAFLQITLDRPEACTSVAEALSALPDTQEVHYITGNDAFLVKLRSSSVTELHRTVQKHIAGLPGIARVHTHIALATHKESAKIPLDAIIP</sequence>
<dbReference type="PROSITE" id="PS50956">
    <property type="entry name" value="HTH_ASNC_2"/>
    <property type="match status" value="1"/>
</dbReference>
<dbReference type="Gene3D" id="3.30.70.920">
    <property type="match status" value="1"/>
</dbReference>
<dbReference type="InterPro" id="IPR036388">
    <property type="entry name" value="WH-like_DNA-bd_sf"/>
</dbReference>
<accession>A0ABT3N8P3</accession>
<evidence type="ECO:0000313" key="6">
    <source>
        <dbReference type="Proteomes" id="UP001209681"/>
    </source>
</evidence>
<dbReference type="PANTHER" id="PTHR30154:SF34">
    <property type="entry name" value="TRANSCRIPTIONAL REGULATOR AZLB"/>
    <property type="match status" value="1"/>
</dbReference>
<comment type="caution">
    <text evidence="5">The sequence shown here is derived from an EMBL/GenBank/DDBJ whole genome shotgun (WGS) entry which is preliminary data.</text>
</comment>
<evidence type="ECO:0000313" key="5">
    <source>
        <dbReference type="EMBL" id="MCW7753836.1"/>
    </source>
</evidence>
<evidence type="ECO:0000256" key="3">
    <source>
        <dbReference type="ARBA" id="ARBA00023163"/>
    </source>
</evidence>
<dbReference type="InterPro" id="IPR011991">
    <property type="entry name" value="ArsR-like_HTH"/>
</dbReference>
<dbReference type="InterPro" id="IPR000485">
    <property type="entry name" value="AsnC-type_HTH_dom"/>
</dbReference>
<dbReference type="InterPro" id="IPR011008">
    <property type="entry name" value="Dimeric_a/b-barrel"/>
</dbReference>
<protein>
    <submittedName>
        <fullName evidence="5">Lrp/AsnC family transcriptional regulator</fullName>
    </submittedName>
</protein>
<evidence type="ECO:0000256" key="2">
    <source>
        <dbReference type="ARBA" id="ARBA00023125"/>
    </source>
</evidence>
<dbReference type="EMBL" id="JAPFPW010000007">
    <property type="protein sequence ID" value="MCW7753836.1"/>
    <property type="molecule type" value="Genomic_DNA"/>
</dbReference>
<dbReference type="SUPFAM" id="SSF46785">
    <property type="entry name" value="Winged helix' DNA-binding domain"/>
    <property type="match status" value="1"/>
</dbReference>
<gene>
    <name evidence="5" type="ORF">OOT00_07555</name>
</gene>
<dbReference type="Pfam" id="PF01037">
    <property type="entry name" value="AsnC_trans_reg"/>
    <property type="match status" value="1"/>
</dbReference>
<dbReference type="InterPro" id="IPR019888">
    <property type="entry name" value="Tscrpt_reg_AsnC-like"/>
</dbReference>
<dbReference type="Proteomes" id="UP001209681">
    <property type="component" value="Unassembled WGS sequence"/>
</dbReference>
<proteinExistence type="predicted"/>
<keyword evidence="6" id="KW-1185">Reference proteome</keyword>
<dbReference type="Pfam" id="PF13412">
    <property type="entry name" value="HTH_24"/>
    <property type="match status" value="1"/>
</dbReference>
<keyword evidence="2" id="KW-0238">DNA-binding</keyword>
<dbReference type="PRINTS" id="PR00033">
    <property type="entry name" value="HTHASNC"/>
</dbReference>
<dbReference type="PANTHER" id="PTHR30154">
    <property type="entry name" value="LEUCINE-RESPONSIVE REGULATORY PROTEIN"/>
    <property type="match status" value="1"/>
</dbReference>
<organism evidence="5 6">
    <name type="scientific">Desulfobotulus pelophilus</name>
    <dbReference type="NCBI Taxonomy" id="2823377"/>
    <lineage>
        <taxon>Bacteria</taxon>
        <taxon>Pseudomonadati</taxon>
        <taxon>Thermodesulfobacteriota</taxon>
        <taxon>Desulfobacteria</taxon>
        <taxon>Desulfobacterales</taxon>
        <taxon>Desulfobacteraceae</taxon>
        <taxon>Desulfobotulus</taxon>
    </lineage>
</organism>